<dbReference type="EMBL" id="JAVDQG010000001">
    <property type="protein sequence ID" value="MDR6224292.1"/>
    <property type="molecule type" value="Genomic_DNA"/>
</dbReference>
<dbReference type="InterPro" id="IPR050194">
    <property type="entry name" value="Glycosyltransferase_grp1"/>
</dbReference>
<dbReference type="PANTHER" id="PTHR45947:SF3">
    <property type="entry name" value="SULFOQUINOVOSYL TRANSFERASE SQD2"/>
    <property type="match status" value="1"/>
</dbReference>
<dbReference type="RefSeq" id="WP_309861420.1">
    <property type="nucleotide sequence ID" value="NZ_JAVDQG010000001.1"/>
</dbReference>
<dbReference type="Gene3D" id="3.30.470.20">
    <property type="entry name" value="ATP-grasp fold, B domain"/>
    <property type="match status" value="1"/>
</dbReference>
<dbReference type="InterPro" id="IPR026838">
    <property type="entry name" value="YheC/D"/>
</dbReference>
<dbReference type="Pfam" id="PF00534">
    <property type="entry name" value="Glycos_transf_1"/>
    <property type="match status" value="1"/>
</dbReference>
<evidence type="ECO:0000313" key="4">
    <source>
        <dbReference type="Proteomes" id="UP001185012"/>
    </source>
</evidence>
<dbReference type="InterPro" id="IPR001296">
    <property type="entry name" value="Glyco_trans_1"/>
</dbReference>
<protein>
    <submittedName>
        <fullName evidence="3">Glycosyltransferase involved in cell wall biosynthesis</fullName>
    </submittedName>
</protein>
<dbReference type="SUPFAM" id="SSF56059">
    <property type="entry name" value="Glutathione synthetase ATP-binding domain-like"/>
    <property type="match status" value="1"/>
</dbReference>
<name>A0ABU1IHP0_9BACL</name>
<dbReference type="SUPFAM" id="SSF53756">
    <property type="entry name" value="UDP-Glycosyltransferase/glycogen phosphorylase"/>
    <property type="match status" value="1"/>
</dbReference>
<dbReference type="Pfam" id="PF14398">
    <property type="entry name" value="ATPgrasp_YheCD"/>
    <property type="match status" value="1"/>
</dbReference>
<dbReference type="PANTHER" id="PTHR45947">
    <property type="entry name" value="SULFOQUINOVOSYL TRANSFERASE SQD2"/>
    <property type="match status" value="1"/>
</dbReference>
<evidence type="ECO:0000313" key="3">
    <source>
        <dbReference type="EMBL" id="MDR6224292.1"/>
    </source>
</evidence>
<sequence>MSNFDVGVMISRRVFGDCLRETSPYESLALYDEGGRKEGFSPVFFTIDQIRFADWTVNGVIRDGTGCFRWKRVPLPRLIHNRIKPMIHTPALTRLQRWPGTTLFNGENRLDKWRVDRILRKNPDLAQRLPETALASQEEMIRLLDTYGSVYVKPRDRSLGLGILRVDRVGKTGKVKVVEANGSRGEIGSLSSFCKIFRVVGKRPFYLIQQAIPLVEEDGCPVDLRVTVQRDGTGEWQVSGMVAKKGLRYGIVTNVAAGGVAVKIDPVLKTAFPDSERREQVRKHVVETAVAAARQLSRKVPYLADLGMDIGVDREGNVWIIEVNGRDLRITFRHAKELEIWRDTFHKPMQYAAYLLNHTKRAAGSDTAFLTPGSLRMKGKRSGSVETAVRHLAEALSKNDTVYVIGKGVADLGEAMGIEVRSPNTRGYLEGALGELKRLSPRWVQVENRPTFVPHVKRICPDAKVVLSLHSDRYLMPPHLETKKRARFLSICDGVLTNSQFLKNRLLRWVPELEGRVKTLPLGVDLKRFLPREDPLSMERRKRMRKRWGIRESDRLLLFVGRWIPQKGIHHLLKALPKIIQHESNIRLVIVGGSHYGKNLETHYVRYVKKLAKPLGDIVSWMPFIPHMDIPKCYAAADLLVVPSTGSEAFGLVNLEGMASSLPVVSVRTGGIPEVVEDGKTGILVDPAPQHLPKALADACSRLLSDPDKMKDMGKNGQKRAEQFGWSHVAEQWVRLRSDWEKTRFHVQLSDLGVKRFC</sequence>
<dbReference type="InterPro" id="IPR028098">
    <property type="entry name" value="Glyco_trans_4-like_N"/>
</dbReference>
<feature type="domain" description="Glycosyl transferase family 1" evidence="1">
    <location>
        <begin position="541"/>
        <end position="720"/>
    </location>
</feature>
<dbReference type="Gene3D" id="3.40.50.2000">
    <property type="entry name" value="Glycogen Phosphorylase B"/>
    <property type="match status" value="2"/>
</dbReference>
<proteinExistence type="predicted"/>
<keyword evidence="4" id="KW-1185">Reference proteome</keyword>
<accession>A0ABU1IHP0</accession>
<feature type="domain" description="Glycosyltransferase subfamily 4-like N-terminal" evidence="2">
    <location>
        <begin position="385"/>
        <end position="528"/>
    </location>
</feature>
<organism evidence="3 4">
    <name type="scientific">Desmospora profundinema</name>
    <dbReference type="NCBI Taxonomy" id="1571184"/>
    <lineage>
        <taxon>Bacteria</taxon>
        <taxon>Bacillati</taxon>
        <taxon>Bacillota</taxon>
        <taxon>Bacilli</taxon>
        <taxon>Bacillales</taxon>
        <taxon>Thermoactinomycetaceae</taxon>
        <taxon>Desmospora</taxon>
    </lineage>
</organism>
<dbReference type="Proteomes" id="UP001185012">
    <property type="component" value="Unassembled WGS sequence"/>
</dbReference>
<dbReference type="Pfam" id="PF13439">
    <property type="entry name" value="Glyco_transf_4"/>
    <property type="match status" value="1"/>
</dbReference>
<evidence type="ECO:0000259" key="1">
    <source>
        <dbReference type="Pfam" id="PF00534"/>
    </source>
</evidence>
<reference evidence="3 4" key="1">
    <citation type="submission" date="2023-07" db="EMBL/GenBank/DDBJ databases">
        <title>Genomic Encyclopedia of Type Strains, Phase IV (KMG-IV): sequencing the most valuable type-strain genomes for metagenomic binning, comparative biology and taxonomic classification.</title>
        <authorList>
            <person name="Goeker M."/>
        </authorList>
    </citation>
    <scope>NUCLEOTIDE SEQUENCE [LARGE SCALE GENOMIC DNA]</scope>
    <source>
        <strain evidence="3 4">DSM 45903</strain>
    </source>
</reference>
<gene>
    <name evidence="3" type="ORF">JOE21_000280</name>
</gene>
<comment type="caution">
    <text evidence="3">The sequence shown here is derived from an EMBL/GenBank/DDBJ whole genome shotgun (WGS) entry which is preliminary data.</text>
</comment>
<dbReference type="CDD" id="cd03801">
    <property type="entry name" value="GT4_PimA-like"/>
    <property type="match status" value="1"/>
</dbReference>
<evidence type="ECO:0000259" key="2">
    <source>
        <dbReference type="Pfam" id="PF13439"/>
    </source>
</evidence>